<accession>A0A2N9IK99</accession>
<dbReference type="InterPro" id="IPR043502">
    <property type="entry name" value="DNA/RNA_pol_sf"/>
</dbReference>
<keyword evidence="1" id="KW-0862">Zinc</keyword>
<dbReference type="CDD" id="cd09272">
    <property type="entry name" value="RNase_HI_RT_Ty1"/>
    <property type="match status" value="1"/>
</dbReference>
<sequence length="901" mass="100487">MASSNANSQQIPFTQSPLLLLSNMSNLMSIKLDSINYIVWKLQLTVILDAYSMKDHIDGLVTRPSQFLLDAVGSPTLEINQAFKAWQLRDKALLTLTYSTLTPSILPMVVGLDSAQEVWETLEEKFTSNTRSNILSLKMELQSLKKGLPKEFASFCSVIRTRDDPISFEKLFVLLQTEEHSMKETSEINTALAMFASNNKPQSHFSGNIGQFGGNGQSNFVNYNRGRGGRNNHRGRGGGRFNPSFSTPQPHQQQFSQSSSFNPQQQFSTKTDSSRPQCQICGKLGHLAIDCYQRMNFAYQDKNPPSKLAAMAATNNPSQDLLTGKILYKGLSENGVYPIYSSKFGHLRAIAQLSSHVHSSVYTSIKSNNTGTTSASSTKNWLLWHHRLATAPPDASLTSTHSMTTGAKSGIFKPKGTSSLVPPPTTKNIVGCKWVYKLKHNSDGSISKYKARLVGKGFHQQYGVDYEDTFSPVVKPPTVRHVLSLVVSLNWPLRQLDVRNAFLHGTLQEEVYMAQPPGCVHPQLPNHVCRLHKSLYGLKQASRAWFESFTGQLLHLGFTASSADSSLFIFQDKQVTAYLILHVDDIVLTSNTPAYLDQLIKSLSSVFELKDLGPLSYFLGLQVTRTFQGLYLSQTKYATDLLTKHNMFDTRPAKTHFCPNTRLTLTDGTPLQEPHSYRSLVGALHYLAFTRPDLSFAVHQVCQFMHSFTTTHLTAAKRILKYLKGTLNHGLSFTPGLMTLFAYIDADWAGDPLDRRSTSGFLVYLGSNPITWCAKKQATVSRSSIESEYRALAIAAAELCWLRNLLRDLGVYLPDTPILWCDNVSALAIASNPVFHAYTKHIEVDFHFVRERVLHKDLAVKFVSTIDQLADTFTKSLPTTRFLDLQHNLLVPVCPHVIEGG</sequence>
<protein>
    <recommendedName>
        <fullName evidence="3">CCHC-type domain-containing protein</fullName>
    </recommendedName>
</protein>
<dbReference type="PANTHER" id="PTHR11439:SF455">
    <property type="entry name" value="RLK (RECEPTOR-LIKE PROTEIN KINASE) 8, PUTATIVE-RELATED"/>
    <property type="match status" value="1"/>
</dbReference>
<feature type="compositionally biased region" description="Low complexity" evidence="2">
    <location>
        <begin position="243"/>
        <end position="268"/>
    </location>
</feature>
<dbReference type="PANTHER" id="PTHR11439">
    <property type="entry name" value="GAG-POL-RELATED RETROTRANSPOSON"/>
    <property type="match status" value="1"/>
</dbReference>
<dbReference type="AlphaFoldDB" id="A0A2N9IK99"/>
<feature type="compositionally biased region" description="Basic residues" evidence="2">
    <location>
        <begin position="227"/>
        <end position="237"/>
    </location>
</feature>
<dbReference type="PROSITE" id="PS50158">
    <property type="entry name" value="ZF_CCHC"/>
    <property type="match status" value="1"/>
</dbReference>
<dbReference type="GO" id="GO:0008270">
    <property type="term" value="F:zinc ion binding"/>
    <property type="evidence" value="ECO:0007669"/>
    <property type="project" value="UniProtKB-KW"/>
</dbReference>
<dbReference type="SUPFAM" id="SSF57756">
    <property type="entry name" value="Retrovirus zinc finger-like domains"/>
    <property type="match status" value="1"/>
</dbReference>
<dbReference type="Pfam" id="PF07727">
    <property type="entry name" value="RVT_2"/>
    <property type="match status" value="1"/>
</dbReference>
<dbReference type="InterPro" id="IPR013103">
    <property type="entry name" value="RVT_2"/>
</dbReference>
<reference evidence="4" key="1">
    <citation type="submission" date="2018-02" db="EMBL/GenBank/DDBJ databases">
        <authorList>
            <person name="Cohen D.B."/>
            <person name="Kent A.D."/>
        </authorList>
    </citation>
    <scope>NUCLEOTIDE SEQUENCE</scope>
</reference>
<evidence type="ECO:0000313" key="4">
    <source>
        <dbReference type="EMBL" id="SPD26086.1"/>
    </source>
</evidence>
<keyword evidence="1" id="KW-0479">Metal-binding</keyword>
<dbReference type="SUPFAM" id="SSF56672">
    <property type="entry name" value="DNA/RNA polymerases"/>
    <property type="match status" value="1"/>
</dbReference>
<dbReference type="GO" id="GO:0003676">
    <property type="term" value="F:nucleic acid binding"/>
    <property type="evidence" value="ECO:0007669"/>
    <property type="project" value="InterPro"/>
</dbReference>
<feature type="domain" description="CCHC-type" evidence="3">
    <location>
        <begin position="278"/>
        <end position="291"/>
    </location>
</feature>
<evidence type="ECO:0000256" key="1">
    <source>
        <dbReference type="PROSITE-ProRule" id="PRU00047"/>
    </source>
</evidence>
<proteinExistence type="predicted"/>
<name>A0A2N9IK99_FAGSY</name>
<dbReference type="InterPro" id="IPR036875">
    <property type="entry name" value="Znf_CCHC_sf"/>
</dbReference>
<feature type="region of interest" description="Disordered" evidence="2">
    <location>
        <begin position="224"/>
        <end position="275"/>
    </location>
</feature>
<gene>
    <name evidence="4" type="ORF">FSB_LOCUS53968</name>
</gene>
<organism evidence="4">
    <name type="scientific">Fagus sylvatica</name>
    <name type="common">Beechnut</name>
    <dbReference type="NCBI Taxonomy" id="28930"/>
    <lineage>
        <taxon>Eukaryota</taxon>
        <taxon>Viridiplantae</taxon>
        <taxon>Streptophyta</taxon>
        <taxon>Embryophyta</taxon>
        <taxon>Tracheophyta</taxon>
        <taxon>Spermatophyta</taxon>
        <taxon>Magnoliopsida</taxon>
        <taxon>eudicotyledons</taxon>
        <taxon>Gunneridae</taxon>
        <taxon>Pentapetalae</taxon>
        <taxon>rosids</taxon>
        <taxon>fabids</taxon>
        <taxon>Fagales</taxon>
        <taxon>Fagaceae</taxon>
        <taxon>Fagus</taxon>
    </lineage>
</organism>
<evidence type="ECO:0000256" key="2">
    <source>
        <dbReference type="SAM" id="MobiDB-lite"/>
    </source>
</evidence>
<dbReference type="EMBL" id="OIVN01006143">
    <property type="protein sequence ID" value="SPD26086.1"/>
    <property type="molecule type" value="Genomic_DNA"/>
</dbReference>
<evidence type="ECO:0000259" key="3">
    <source>
        <dbReference type="PROSITE" id="PS50158"/>
    </source>
</evidence>
<keyword evidence="1" id="KW-0863">Zinc-finger</keyword>
<dbReference type="InterPro" id="IPR001878">
    <property type="entry name" value="Znf_CCHC"/>
</dbReference>